<feature type="non-terminal residue" evidence="1">
    <location>
        <position position="1"/>
    </location>
</feature>
<dbReference type="EMBL" id="ML213629">
    <property type="protein sequence ID" value="TFK34674.1"/>
    <property type="molecule type" value="Genomic_DNA"/>
</dbReference>
<accession>A0A5C3LNP4</accession>
<protein>
    <submittedName>
        <fullName evidence="1">Uncharacterized protein</fullName>
    </submittedName>
</protein>
<name>A0A5C3LNP4_9AGAR</name>
<evidence type="ECO:0000313" key="1">
    <source>
        <dbReference type="EMBL" id="TFK34674.1"/>
    </source>
</evidence>
<organism evidence="1 2">
    <name type="scientific">Crucibulum laeve</name>
    <dbReference type="NCBI Taxonomy" id="68775"/>
    <lineage>
        <taxon>Eukaryota</taxon>
        <taxon>Fungi</taxon>
        <taxon>Dikarya</taxon>
        <taxon>Basidiomycota</taxon>
        <taxon>Agaricomycotina</taxon>
        <taxon>Agaricomycetes</taxon>
        <taxon>Agaricomycetidae</taxon>
        <taxon>Agaricales</taxon>
        <taxon>Agaricineae</taxon>
        <taxon>Nidulariaceae</taxon>
        <taxon>Crucibulum</taxon>
    </lineage>
</organism>
<gene>
    <name evidence="1" type="ORF">BDQ12DRAFT_571760</name>
</gene>
<proteinExistence type="predicted"/>
<reference evidence="1 2" key="1">
    <citation type="journal article" date="2019" name="Nat. Ecol. Evol.">
        <title>Megaphylogeny resolves global patterns of mushroom evolution.</title>
        <authorList>
            <person name="Varga T."/>
            <person name="Krizsan K."/>
            <person name="Foldi C."/>
            <person name="Dima B."/>
            <person name="Sanchez-Garcia M."/>
            <person name="Sanchez-Ramirez S."/>
            <person name="Szollosi G.J."/>
            <person name="Szarkandi J.G."/>
            <person name="Papp V."/>
            <person name="Albert L."/>
            <person name="Andreopoulos W."/>
            <person name="Angelini C."/>
            <person name="Antonin V."/>
            <person name="Barry K.W."/>
            <person name="Bougher N.L."/>
            <person name="Buchanan P."/>
            <person name="Buyck B."/>
            <person name="Bense V."/>
            <person name="Catcheside P."/>
            <person name="Chovatia M."/>
            <person name="Cooper J."/>
            <person name="Damon W."/>
            <person name="Desjardin D."/>
            <person name="Finy P."/>
            <person name="Geml J."/>
            <person name="Haridas S."/>
            <person name="Hughes K."/>
            <person name="Justo A."/>
            <person name="Karasinski D."/>
            <person name="Kautmanova I."/>
            <person name="Kiss B."/>
            <person name="Kocsube S."/>
            <person name="Kotiranta H."/>
            <person name="LaButti K.M."/>
            <person name="Lechner B.E."/>
            <person name="Liimatainen K."/>
            <person name="Lipzen A."/>
            <person name="Lukacs Z."/>
            <person name="Mihaltcheva S."/>
            <person name="Morgado L.N."/>
            <person name="Niskanen T."/>
            <person name="Noordeloos M.E."/>
            <person name="Ohm R.A."/>
            <person name="Ortiz-Santana B."/>
            <person name="Ovrebo C."/>
            <person name="Racz N."/>
            <person name="Riley R."/>
            <person name="Savchenko A."/>
            <person name="Shiryaev A."/>
            <person name="Soop K."/>
            <person name="Spirin V."/>
            <person name="Szebenyi C."/>
            <person name="Tomsovsky M."/>
            <person name="Tulloss R.E."/>
            <person name="Uehling J."/>
            <person name="Grigoriev I.V."/>
            <person name="Vagvolgyi C."/>
            <person name="Papp T."/>
            <person name="Martin F.M."/>
            <person name="Miettinen O."/>
            <person name="Hibbett D.S."/>
            <person name="Nagy L.G."/>
        </authorList>
    </citation>
    <scope>NUCLEOTIDE SEQUENCE [LARGE SCALE GENOMIC DNA]</scope>
    <source>
        <strain evidence="1 2">CBS 166.37</strain>
    </source>
</reference>
<sequence>PALQTLSSVSERDGAYILSAAEAPQPILINVLYEIANKRAMFQAVTIGNVATLVKQDVVTL</sequence>
<evidence type="ECO:0000313" key="2">
    <source>
        <dbReference type="Proteomes" id="UP000308652"/>
    </source>
</evidence>
<dbReference type="OrthoDB" id="3485059at2759"/>
<dbReference type="AlphaFoldDB" id="A0A5C3LNP4"/>
<keyword evidence="2" id="KW-1185">Reference proteome</keyword>
<dbReference type="Proteomes" id="UP000308652">
    <property type="component" value="Unassembled WGS sequence"/>
</dbReference>
<feature type="non-terminal residue" evidence="1">
    <location>
        <position position="61"/>
    </location>
</feature>